<evidence type="ECO:0000256" key="1">
    <source>
        <dbReference type="SAM" id="Coils"/>
    </source>
</evidence>
<keyword evidence="1" id="KW-0175">Coiled coil</keyword>
<reference evidence="3" key="1">
    <citation type="journal article" date="2020" name="Cell">
        <title>Large-Scale Comparative Analyses of Tick Genomes Elucidate Their Genetic Diversity and Vector Capacities.</title>
        <authorList>
            <consortium name="Tick Genome and Microbiome Consortium (TIGMIC)"/>
            <person name="Jia N."/>
            <person name="Wang J."/>
            <person name="Shi W."/>
            <person name="Du L."/>
            <person name="Sun Y."/>
            <person name="Zhan W."/>
            <person name="Jiang J.F."/>
            <person name="Wang Q."/>
            <person name="Zhang B."/>
            <person name="Ji P."/>
            <person name="Bell-Sakyi L."/>
            <person name="Cui X.M."/>
            <person name="Yuan T.T."/>
            <person name="Jiang B.G."/>
            <person name="Yang W.F."/>
            <person name="Lam T.T."/>
            <person name="Chang Q.C."/>
            <person name="Ding S.J."/>
            <person name="Wang X.J."/>
            <person name="Zhu J.G."/>
            <person name="Ruan X.D."/>
            <person name="Zhao L."/>
            <person name="Wei J.T."/>
            <person name="Ye R.Z."/>
            <person name="Que T.C."/>
            <person name="Du C.H."/>
            <person name="Zhou Y.H."/>
            <person name="Cheng J.X."/>
            <person name="Dai P.F."/>
            <person name="Guo W.B."/>
            <person name="Han X.H."/>
            <person name="Huang E.J."/>
            <person name="Li L.F."/>
            <person name="Wei W."/>
            <person name="Gao Y.C."/>
            <person name="Liu J.Z."/>
            <person name="Shao H.Z."/>
            <person name="Wang X."/>
            <person name="Wang C.C."/>
            <person name="Yang T.C."/>
            <person name="Huo Q.B."/>
            <person name="Li W."/>
            <person name="Chen H.Y."/>
            <person name="Chen S.E."/>
            <person name="Zhou L.G."/>
            <person name="Ni X.B."/>
            <person name="Tian J.H."/>
            <person name="Sheng Y."/>
            <person name="Liu T."/>
            <person name="Pan Y.S."/>
            <person name="Xia L.Y."/>
            <person name="Li J."/>
            <person name="Zhao F."/>
            <person name="Cao W.C."/>
        </authorList>
    </citation>
    <scope>NUCLEOTIDE SEQUENCE</scope>
    <source>
        <strain evidence="3">Rmic-2018</strain>
    </source>
</reference>
<accession>A0A9J6CY60</accession>
<dbReference type="EMBL" id="JABSTU010004778">
    <property type="protein sequence ID" value="KAH7957900.1"/>
    <property type="molecule type" value="Genomic_DNA"/>
</dbReference>
<evidence type="ECO:0000313" key="4">
    <source>
        <dbReference type="Proteomes" id="UP000821866"/>
    </source>
</evidence>
<dbReference type="Proteomes" id="UP000821866">
    <property type="component" value="Unassembled WGS sequence"/>
</dbReference>
<keyword evidence="4" id="KW-1185">Reference proteome</keyword>
<protein>
    <submittedName>
        <fullName evidence="3">Uncharacterized protein</fullName>
    </submittedName>
</protein>
<reference evidence="3" key="2">
    <citation type="submission" date="2021-09" db="EMBL/GenBank/DDBJ databases">
        <authorList>
            <person name="Jia N."/>
            <person name="Wang J."/>
            <person name="Shi W."/>
            <person name="Du L."/>
            <person name="Sun Y."/>
            <person name="Zhan W."/>
            <person name="Jiang J."/>
            <person name="Wang Q."/>
            <person name="Zhang B."/>
            <person name="Ji P."/>
            <person name="Sakyi L.B."/>
            <person name="Cui X."/>
            <person name="Yuan T."/>
            <person name="Jiang B."/>
            <person name="Yang W."/>
            <person name="Lam T.T.-Y."/>
            <person name="Chang Q."/>
            <person name="Ding S."/>
            <person name="Wang X."/>
            <person name="Zhu J."/>
            <person name="Ruan X."/>
            <person name="Zhao L."/>
            <person name="Wei J."/>
            <person name="Que T."/>
            <person name="Du C."/>
            <person name="Cheng J."/>
            <person name="Dai P."/>
            <person name="Han X."/>
            <person name="Huang E."/>
            <person name="Gao Y."/>
            <person name="Liu J."/>
            <person name="Shao H."/>
            <person name="Ye R."/>
            <person name="Li L."/>
            <person name="Wei W."/>
            <person name="Wang X."/>
            <person name="Wang C."/>
            <person name="Huo Q."/>
            <person name="Li W."/>
            <person name="Guo W."/>
            <person name="Chen H."/>
            <person name="Chen S."/>
            <person name="Zhou L."/>
            <person name="Zhou L."/>
            <person name="Ni X."/>
            <person name="Tian J."/>
            <person name="Zhou Y."/>
            <person name="Sheng Y."/>
            <person name="Liu T."/>
            <person name="Pan Y."/>
            <person name="Xia L."/>
            <person name="Li J."/>
            <person name="Zhao F."/>
            <person name="Cao W."/>
        </authorList>
    </citation>
    <scope>NUCLEOTIDE SEQUENCE</scope>
    <source>
        <strain evidence="3">Rmic-2018</strain>
        <tissue evidence="3">Larvae</tissue>
    </source>
</reference>
<feature type="region of interest" description="Disordered" evidence="2">
    <location>
        <begin position="346"/>
        <end position="365"/>
    </location>
</feature>
<comment type="caution">
    <text evidence="3">The sequence shown here is derived from an EMBL/GenBank/DDBJ whole genome shotgun (WGS) entry which is preliminary data.</text>
</comment>
<feature type="coiled-coil region" evidence="1">
    <location>
        <begin position="372"/>
        <end position="407"/>
    </location>
</feature>
<sequence>MKLHHYNSRTTWRRRREWRFPSYAQVRGSTASELSALTTTWLQSKQLDGFLFFYRSHPTVTVSDAEFLGHFRRLRDDLGLVGLFVSAVVSFHKEQPEGPMSINNVLALVEDIVVLRTHDLSPVLSDAAACPMPFALGGVTRAPSFSRLMHDMKEAMPDFEQSIAPRLLFSVTCEASSYFLNSSTAFHEGDPAVKMTTGSTYWQMCEMAAKLGYMRHYSRHGDCHVVHKDRFWQAGLGPHSTRLFIRPRRRSLALLSYFAMHADRPPGCRCWAAAMGWPINVRRSLDRFVAALCHRSELAEVLEKEHSVNPRLLLEPGKTILPSASPDTSITEAPQDAAVPVECNTASKVRSSTTPKRKRQSRSQVTPLLEALEKMQASRAKQEEAAVKQLEERKKWEEAKAKRHDERMQRFDRLIDVLSNKDGL</sequence>
<evidence type="ECO:0000256" key="2">
    <source>
        <dbReference type="SAM" id="MobiDB-lite"/>
    </source>
</evidence>
<proteinExistence type="predicted"/>
<dbReference type="AlphaFoldDB" id="A0A9J6CY60"/>
<organism evidence="3 4">
    <name type="scientific">Rhipicephalus microplus</name>
    <name type="common">Cattle tick</name>
    <name type="synonym">Boophilus microplus</name>
    <dbReference type="NCBI Taxonomy" id="6941"/>
    <lineage>
        <taxon>Eukaryota</taxon>
        <taxon>Metazoa</taxon>
        <taxon>Ecdysozoa</taxon>
        <taxon>Arthropoda</taxon>
        <taxon>Chelicerata</taxon>
        <taxon>Arachnida</taxon>
        <taxon>Acari</taxon>
        <taxon>Parasitiformes</taxon>
        <taxon>Ixodida</taxon>
        <taxon>Ixodoidea</taxon>
        <taxon>Ixodidae</taxon>
        <taxon>Rhipicephalinae</taxon>
        <taxon>Rhipicephalus</taxon>
        <taxon>Boophilus</taxon>
    </lineage>
</organism>
<gene>
    <name evidence="3" type="ORF">HPB51_028115</name>
</gene>
<evidence type="ECO:0000313" key="3">
    <source>
        <dbReference type="EMBL" id="KAH7957900.1"/>
    </source>
</evidence>
<name>A0A9J6CY60_RHIMP</name>